<keyword evidence="1" id="KW-1133">Transmembrane helix</keyword>
<organism evidence="2">
    <name type="scientific">viral metagenome</name>
    <dbReference type="NCBI Taxonomy" id="1070528"/>
    <lineage>
        <taxon>unclassified sequences</taxon>
        <taxon>metagenomes</taxon>
        <taxon>organismal metagenomes</taxon>
    </lineage>
</organism>
<proteinExistence type="predicted"/>
<reference evidence="2" key="1">
    <citation type="journal article" date="2020" name="Nature">
        <title>Giant virus diversity and host interactions through global metagenomics.</title>
        <authorList>
            <person name="Schulz F."/>
            <person name="Roux S."/>
            <person name="Paez-Espino D."/>
            <person name="Jungbluth S."/>
            <person name="Walsh D.A."/>
            <person name="Denef V.J."/>
            <person name="McMahon K.D."/>
            <person name="Konstantinidis K.T."/>
            <person name="Eloe-Fadrosh E.A."/>
            <person name="Kyrpides N.C."/>
            <person name="Woyke T."/>
        </authorList>
    </citation>
    <scope>NUCLEOTIDE SEQUENCE</scope>
    <source>
        <strain evidence="2">GVMAG-M-3300023174-75</strain>
    </source>
</reference>
<accession>A0A6C0DWE6</accession>
<sequence length="78" mass="8840">MNFIISPLIASILYMVYKIIDMKYISKEEQSFKTILKDSVIVFLAGLASVFILEQMGDFNILDNPKGVLSAFTNEPDF</sequence>
<name>A0A6C0DWE6_9ZZZZ</name>
<keyword evidence="1" id="KW-0812">Transmembrane</keyword>
<protein>
    <submittedName>
        <fullName evidence="2">Uncharacterized protein</fullName>
    </submittedName>
</protein>
<dbReference type="EMBL" id="MN739683">
    <property type="protein sequence ID" value="QHT20761.1"/>
    <property type="molecule type" value="Genomic_DNA"/>
</dbReference>
<evidence type="ECO:0000313" key="2">
    <source>
        <dbReference type="EMBL" id="QHT20761.1"/>
    </source>
</evidence>
<dbReference type="AlphaFoldDB" id="A0A6C0DWE6"/>
<keyword evidence="1" id="KW-0472">Membrane</keyword>
<feature type="transmembrane region" description="Helical" evidence="1">
    <location>
        <begin position="34"/>
        <end position="53"/>
    </location>
</feature>
<evidence type="ECO:0000256" key="1">
    <source>
        <dbReference type="SAM" id="Phobius"/>
    </source>
</evidence>